<gene>
    <name evidence="1" type="ORF">OUZ56_011322</name>
</gene>
<reference evidence="1 2" key="1">
    <citation type="journal article" date="2023" name="Nucleic Acids Res.">
        <title>The hologenome of Daphnia magna reveals possible DNA methylation and microbiome-mediated evolution of the host genome.</title>
        <authorList>
            <person name="Chaturvedi A."/>
            <person name="Li X."/>
            <person name="Dhandapani V."/>
            <person name="Marshall H."/>
            <person name="Kissane S."/>
            <person name="Cuenca-Cambronero M."/>
            <person name="Asole G."/>
            <person name="Calvet F."/>
            <person name="Ruiz-Romero M."/>
            <person name="Marangio P."/>
            <person name="Guigo R."/>
            <person name="Rago D."/>
            <person name="Mirbahai L."/>
            <person name="Eastwood N."/>
            <person name="Colbourne J.K."/>
            <person name="Zhou J."/>
            <person name="Mallon E."/>
            <person name="Orsini L."/>
        </authorList>
    </citation>
    <scope>NUCLEOTIDE SEQUENCE [LARGE SCALE GENOMIC DNA]</scope>
    <source>
        <strain evidence="1">LRV0_1</strain>
    </source>
</reference>
<name>A0ABQ9YZS9_9CRUS</name>
<dbReference type="Proteomes" id="UP001234178">
    <property type="component" value="Unassembled WGS sequence"/>
</dbReference>
<dbReference type="EMBL" id="JAOYFB010000002">
    <property type="protein sequence ID" value="KAK4006167.1"/>
    <property type="molecule type" value="Genomic_DNA"/>
</dbReference>
<proteinExistence type="predicted"/>
<accession>A0ABQ9YZS9</accession>
<evidence type="ECO:0000313" key="2">
    <source>
        <dbReference type="Proteomes" id="UP001234178"/>
    </source>
</evidence>
<sequence>MAFFRVSEKLSRQNIETGNSYFFRHALDHTIKIYWLFDVPRLLKCTRNHILKHKKVQYAGETARFIYYERLYNLEKK</sequence>
<protein>
    <submittedName>
        <fullName evidence="1">Uncharacterized protein</fullName>
    </submittedName>
</protein>
<evidence type="ECO:0000313" key="1">
    <source>
        <dbReference type="EMBL" id="KAK4006167.1"/>
    </source>
</evidence>
<organism evidence="1 2">
    <name type="scientific">Daphnia magna</name>
    <dbReference type="NCBI Taxonomy" id="35525"/>
    <lineage>
        <taxon>Eukaryota</taxon>
        <taxon>Metazoa</taxon>
        <taxon>Ecdysozoa</taxon>
        <taxon>Arthropoda</taxon>
        <taxon>Crustacea</taxon>
        <taxon>Branchiopoda</taxon>
        <taxon>Diplostraca</taxon>
        <taxon>Cladocera</taxon>
        <taxon>Anomopoda</taxon>
        <taxon>Daphniidae</taxon>
        <taxon>Daphnia</taxon>
    </lineage>
</organism>
<keyword evidence="2" id="KW-1185">Reference proteome</keyword>
<comment type="caution">
    <text evidence="1">The sequence shown here is derived from an EMBL/GenBank/DDBJ whole genome shotgun (WGS) entry which is preliminary data.</text>
</comment>